<reference evidence="1 2" key="1">
    <citation type="submission" date="2024-01" db="EMBL/GenBank/DDBJ databases">
        <authorList>
            <person name="Waweru B."/>
        </authorList>
    </citation>
    <scope>NUCLEOTIDE SEQUENCE [LARGE SCALE GENOMIC DNA]</scope>
</reference>
<dbReference type="Proteomes" id="UP001314170">
    <property type="component" value="Unassembled WGS sequence"/>
</dbReference>
<keyword evidence="2" id="KW-1185">Reference proteome</keyword>
<protein>
    <submittedName>
        <fullName evidence="1">Uncharacterized protein</fullName>
    </submittedName>
</protein>
<organism evidence="1 2">
    <name type="scientific">Dovyalis caffra</name>
    <dbReference type="NCBI Taxonomy" id="77055"/>
    <lineage>
        <taxon>Eukaryota</taxon>
        <taxon>Viridiplantae</taxon>
        <taxon>Streptophyta</taxon>
        <taxon>Embryophyta</taxon>
        <taxon>Tracheophyta</taxon>
        <taxon>Spermatophyta</taxon>
        <taxon>Magnoliopsida</taxon>
        <taxon>eudicotyledons</taxon>
        <taxon>Gunneridae</taxon>
        <taxon>Pentapetalae</taxon>
        <taxon>rosids</taxon>
        <taxon>fabids</taxon>
        <taxon>Malpighiales</taxon>
        <taxon>Salicaceae</taxon>
        <taxon>Flacourtieae</taxon>
        <taxon>Dovyalis</taxon>
    </lineage>
</organism>
<dbReference type="EMBL" id="CAWUPB010000913">
    <property type="protein sequence ID" value="CAK7331696.1"/>
    <property type="molecule type" value="Genomic_DNA"/>
</dbReference>
<name>A0AAV1RE37_9ROSI</name>
<sequence length="141" mass="16206">MAIEPLRVGLKKLKVEKNVEKEFKSRGSAGWWQLKSKRKRPNQAERASHGSSPRYNIFPFPFYPHWSSHYSCSESNASERGEGAMEGYIHKSQGRRRQFLLDYSGEAICLYMEMVGNESEAKGCWLGRSGGAQDKREHKLH</sequence>
<evidence type="ECO:0000313" key="1">
    <source>
        <dbReference type="EMBL" id="CAK7331696.1"/>
    </source>
</evidence>
<accession>A0AAV1RE37</accession>
<gene>
    <name evidence="1" type="ORF">DCAF_LOCUS8603</name>
</gene>
<evidence type="ECO:0000313" key="2">
    <source>
        <dbReference type="Proteomes" id="UP001314170"/>
    </source>
</evidence>
<proteinExistence type="predicted"/>
<comment type="caution">
    <text evidence="1">The sequence shown here is derived from an EMBL/GenBank/DDBJ whole genome shotgun (WGS) entry which is preliminary data.</text>
</comment>
<dbReference type="AlphaFoldDB" id="A0AAV1RE37"/>